<accession>A0A4Y2VK12</accession>
<proteinExistence type="predicted"/>
<reference evidence="1 2" key="1">
    <citation type="journal article" date="2019" name="Sci. Rep.">
        <title>Orb-weaving spider Araneus ventricosus genome elucidates the spidroin gene catalogue.</title>
        <authorList>
            <person name="Kono N."/>
            <person name="Nakamura H."/>
            <person name="Ohtoshi R."/>
            <person name="Moran D.A.P."/>
            <person name="Shinohara A."/>
            <person name="Yoshida Y."/>
            <person name="Fujiwara M."/>
            <person name="Mori M."/>
            <person name="Tomita M."/>
            <person name="Arakawa K."/>
        </authorList>
    </citation>
    <scope>NUCLEOTIDE SEQUENCE [LARGE SCALE GENOMIC DNA]</scope>
</reference>
<comment type="caution">
    <text evidence="1">The sequence shown here is derived from an EMBL/GenBank/DDBJ whole genome shotgun (WGS) entry which is preliminary data.</text>
</comment>
<dbReference type="Proteomes" id="UP000499080">
    <property type="component" value="Unassembled WGS sequence"/>
</dbReference>
<keyword evidence="2" id="KW-1185">Reference proteome</keyword>
<evidence type="ECO:0000313" key="2">
    <source>
        <dbReference type="Proteomes" id="UP000499080"/>
    </source>
</evidence>
<organism evidence="1 2">
    <name type="scientific">Araneus ventricosus</name>
    <name type="common">Orbweaver spider</name>
    <name type="synonym">Epeira ventricosa</name>
    <dbReference type="NCBI Taxonomy" id="182803"/>
    <lineage>
        <taxon>Eukaryota</taxon>
        <taxon>Metazoa</taxon>
        <taxon>Ecdysozoa</taxon>
        <taxon>Arthropoda</taxon>
        <taxon>Chelicerata</taxon>
        <taxon>Arachnida</taxon>
        <taxon>Araneae</taxon>
        <taxon>Araneomorphae</taxon>
        <taxon>Entelegynae</taxon>
        <taxon>Araneoidea</taxon>
        <taxon>Araneidae</taxon>
        <taxon>Araneus</taxon>
    </lineage>
</organism>
<dbReference type="AlphaFoldDB" id="A0A4Y2VK12"/>
<name>A0A4Y2VK12_ARAVE</name>
<gene>
    <name evidence="1" type="ORF">AVEN_219896_1</name>
</gene>
<protein>
    <submittedName>
        <fullName evidence="1">Uncharacterized protein</fullName>
    </submittedName>
</protein>
<dbReference type="EMBL" id="BGPR01047457">
    <property type="protein sequence ID" value="GBO24496.1"/>
    <property type="molecule type" value="Genomic_DNA"/>
</dbReference>
<evidence type="ECO:0000313" key="1">
    <source>
        <dbReference type="EMBL" id="GBO24496.1"/>
    </source>
</evidence>
<sequence>MKPLKGKAEDKLFFTRKLKKELSSAQTTLLLHAIRCCDITPDIYRKSTIVTLFKYQISQIKTFPTSFIIPHQHQMLFYKPVRKYSQYKAVADEHNLNNRRYAAFLNSSTKIKANLSSNSSNKRSGLETRLGMCFCTFDGTCTKGAPLEEEVFGLDHLLEKHAEIRSQASVKMGYVYNML</sequence>